<gene>
    <name evidence="1" type="ORF">QNI16_15025</name>
</gene>
<dbReference type="RefSeq" id="WP_313980097.1">
    <property type="nucleotide sequence ID" value="NZ_JASJOS010000006.1"/>
</dbReference>
<name>A0AAE3QRG1_9BACT</name>
<dbReference type="Proteomes" id="UP001241110">
    <property type="component" value="Unassembled WGS sequence"/>
</dbReference>
<evidence type="ECO:0000313" key="2">
    <source>
        <dbReference type="Proteomes" id="UP001241110"/>
    </source>
</evidence>
<protein>
    <recommendedName>
        <fullName evidence="3">SH3 domain-containing protein</fullName>
    </recommendedName>
</protein>
<evidence type="ECO:0000313" key="1">
    <source>
        <dbReference type="EMBL" id="MDJ1481811.1"/>
    </source>
</evidence>
<sequence>MKFVPQLLFFTSFSILCSCDNSSKKSETSILADTIVTTDSISKSKGNLVDYDKVKVIKSVYVTNRNGIELKDQPSAQSETLGQFEYGQKLDVIEVKDNWLGILNHLTRRYEENGKQVERTAWEKVYVQKESTGELSMLSLETKDLNVITAITLNDKTEYQTKPKPLTQYVTLELVDKATFSEKKESAVNYFLSDTIQIQKKNGVIELPCEQTTKRFVDKPDAEEDREVYSYAGQYESLNQYVIEGTYYESWDYKFVDKRTGKLTQEFGGFPYISANKQYVACIYANPYESTGEFELYTIRDANIMPIVKASFKNWAPSEDNSKEIFWGADGALYVRILHEKAYFTGDENIHESSYQYLRIKTL</sequence>
<comment type="caution">
    <text evidence="1">The sequence shown here is derived from an EMBL/GenBank/DDBJ whole genome shotgun (WGS) entry which is preliminary data.</text>
</comment>
<proteinExistence type="predicted"/>
<dbReference type="AlphaFoldDB" id="A0AAE3QRG1"/>
<organism evidence="1 2">
    <name type="scientific">Xanthocytophaga flava</name>
    <dbReference type="NCBI Taxonomy" id="3048013"/>
    <lineage>
        <taxon>Bacteria</taxon>
        <taxon>Pseudomonadati</taxon>
        <taxon>Bacteroidota</taxon>
        <taxon>Cytophagia</taxon>
        <taxon>Cytophagales</taxon>
        <taxon>Rhodocytophagaceae</taxon>
        <taxon>Xanthocytophaga</taxon>
    </lineage>
</organism>
<reference evidence="1" key="1">
    <citation type="submission" date="2023-05" db="EMBL/GenBank/DDBJ databases">
        <authorList>
            <person name="Zhang X."/>
        </authorList>
    </citation>
    <scope>NUCLEOTIDE SEQUENCE</scope>
    <source>
        <strain evidence="1">YF14B1</strain>
    </source>
</reference>
<dbReference type="PROSITE" id="PS51257">
    <property type="entry name" value="PROKAR_LIPOPROTEIN"/>
    <property type="match status" value="1"/>
</dbReference>
<dbReference type="EMBL" id="JASJOS010000006">
    <property type="protein sequence ID" value="MDJ1481811.1"/>
    <property type="molecule type" value="Genomic_DNA"/>
</dbReference>
<evidence type="ECO:0008006" key="3">
    <source>
        <dbReference type="Google" id="ProtNLM"/>
    </source>
</evidence>
<accession>A0AAE3QRG1</accession>